<name>A0ABT8GEI8_9MICO</name>
<evidence type="ECO:0000256" key="6">
    <source>
        <dbReference type="ARBA" id="ARBA00023136"/>
    </source>
</evidence>
<dbReference type="PANTHER" id="PTHR32243:SF18">
    <property type="entry name" value="INNER MEMBRANE ABC TRANSPORTER PERMEASE PROTEIN YCJP"/>
    <property type="match status" value="1"/>
</dbReference>
<feature type="transmembrane region" description="Helical" evidence="7">
    <location>
        <begin position="262"/>
        <end position="283"/>
    </location>
</feature>
<feature type="transmembrane region" description="Helical" evidence="7">
    <location>
        <begin position="94"/>
        <end position="115"/>
    </location>
</feature>
<feature type="transmembrane region" description="Helical" evidence="7">
    <location>
        <begin position="127"/>
        <end position="146"/>
    </location>
</feature>
<keyword evidence="3" id="KW-1003">Cell membrane</keyword>
<evidence type="ECO:0000313" key="10">
    <source>
        <dbReference type="EMBL" id="MDN4479676.1"/>
    </source>
</evidence>
<reference evidence="10" key="1">
    <citation type="submission" date="2023-06" db="EMBL/GenBank/DDBJ databases">
        <title>Egi l300058.</title>
        <authorList>
            <person name="Gao L."/>
            <person name="Fang B.-Z."/>
            <person name="Li W.-J."/>
        </authorList>
    </citation>
    <scope>NUCLEOTIDE SEQUENCE</scope>
    <source>
        <strain evidence="10">EGI L300058</strain>
    </source>
</reference>
<protein>
    <submittedName>
        <fullName evidence="10">Carbohydrate ABC transporter permease</fullName>
    </submittedName>
</protein>
<keyword evidence="2 7" id="KW-0813">Transport</keyword>
<dbReference type="CDD" id="cd06261">
    <property type="entry name" value="TM_PBP2"/>
    <property type="match status" value="1"/>
</dbReference>
<evidence type="ECO:0000256" key="7">
    <source>
        <dbReference type="RuleBase" id="RU363032"/>
    </source>
</evidence>
<feature type="transmembrane region" description="Helical" evidence="7">
    <location>
        <begin position="27"/>
        <end position="49"/>
    </location>
</feature>
<dbReference type="SUPFAM" id="SSF161098">
    <property type="entry name" value="MetI-like"/>
    <property type="match status" value="1"/>
</dbReference>
<dbReference type="InterPro" id="IPR000515">
    <property type="entry name" value="MetI-like"/>
</dbReference>
<dbReference type="Proteomes" id="UP001172708">
    <property type="component" value="Unassembled WGS sequence"/>
</dbReference>
<dbReference type="RefSeq" id="WP_301140859.1">
    <property type="nucleotide sequence ID" value="NZ_JAUHQA010000001.1"/>
</dbReference>
<evidence type="ECO:0000256" key="3">
    <source>
        <dbReference type="ARBA" id="ARBA00022475"/>
    </source>
</evidence>
<dbReference type="Gene3D" id="1.10.3720.10">
    <property type="entry name" value="MetI-like"/>
    <property type="match status" value="1"/>
</dbReference>
<sequence length="297" mass="32252">MTTRTPDTAVKGAGRRGKKSVHRGSHLSMLGQNAALAAIIVFCLAPFYWMVVSSLKSPDEIFDNSLVPAEPTLLNYEAVFGAENTFVYALRNSFVIAGSVTIIALLFGVLAAYAIARLQFRFKTTVLALFLATSMFPGAAILTPLFQLFARLGWIDTYQAMIIPDISFSLPLGVWILTSFFRAMPWELEAAARVDGCSRGQAFRKIILPLAVPGVFTTAILVFISAWNEFMIANSMSQTPDAQPVTVAIAQFTGVSQYDKPYGTQMAAGVIVTIPLIILVLIFQRRIISGLTAGGLK</sequence>
<evidence type="ECO:0000313" key="11">
    <source>
        <dbReference type="Proteomes" id="UP001172708"/>
    </source>
</evidence>
<keyword evidence="6 7" id="KW-0472">Membrane</keyword>
<comment type="caution">
    <text evidence="10">The sequence shown here is derived from an EMBL/GenBank/DDBJ whole genome shotgun (WGS) entry which is preliminary data.</text>
</comment>
<dbReference type="PANTHER" id="PTHR32243">
    <property type="entry name" value="MALTOSE TRANSPORT SYSTEM PERMEASE-RELATED"/>
    <property type="match status" value="1"/>
</dbReference>
<keyword evidence="4 7" id="KW-0812">Transmembrane</keyword>
<evidence type="ECO:0000256" key="5">
    <source>
        <dbReference type="ARBA" id="ARBA00022989"/>
    </source>
</evidence>
<keyword evidence="5 7" id="KW-1133">Transmembrane helix</keyword>
<feature type="transmembrane region" description="Helical" evidence="7">
    <location>
        <begin position="166"/>
        <end position="185"/>
    </location>
</feature>
<accession>A0ABT8GEI8</accession>
<dbReference type="PROSITE" id="PS50928">
    <property type="entry name" value="ABC_TM1"/>
    <property type="match status" value="1"/>
</dbReference>
<keyword evidence="11" id="KW-1185">Reference proteome</keyword>
<evidence type="ECO:0000256" key="4">
    <source>
        <dbReference type="ARBA" id="ARBA00022692"/>
    </source>
</evidence>
<evidence type="ECO:0000256" key="2">
    <source>
        <dbReference type="ARBA" id="ARBA00022448"/>
    </source>
</evidence>
<organism evidence="10 11">
    <name type="scientific">Demequina muriae</name>
    <dbReference type="NCBI Taxonomy" id="3051664"/>
    <lineage>
        <taxon>Bacteria</taxon>
        <taxon>Bacillati</taxon>
        <taxon>Actinomycetota</taxon>
        <taxon>Actinomycetes</taxon>
        <taxon>Micrococcales</taxon>
        <taxon>Demequinaceae</taxon>
        <taxon>Demequina</taxon>
    </lineage>
</organism>
<comment type="subcellular location">
    <subcellularLocation>
        <location evidence="1 7">Cell membrane</location>
        <topology evidence="1 7">Multi-pass membrane protein</topology>
    </subcellularLocation>
</comment>
<dbReference type="InterPro" id="IPR035906">
    <property type="entry name" value="MetI-like_sf"/>
</dbReference>
<evidence type="ECO:0000256" key="8">
    <source>
        <dbReference type="SAM" id="MobiDB-lite"/>
    </source>
</evidence>
<feature type="transmembrane region" description="Helical" evidence="7">
    <location>
        <begin position="206"/>
        <end position="227"/>
    </location>
</feature>
<gene>
    <name evidence="10" type="ORF">QQX02_01885</name>
</gene>
<feature type="domain" description="ABC transmembrane type-1" evidence="9">
    <location>
        <begin position="90"/>
        <end position="283"/>
    </location>
</feature>
<evidence type="ECO:0000259" key="9">
    <source>
        <dbReference type="PROSITE" id="PS50928"/>
    </source>
</evidence>
<comment type="similarity">
    <text evidence="7">Belongs to the binding-protein-dependent transport system permease family.</text>
</comment>
<proteinExistence type="inferred from homology"/>
<feature type="region of interest" description="Disordered" evidence="8">
    <location>
        <begin position="1"/>
        <end position="20"/>
    </location>
</feature>
<dbReference type="InterPro" id="IPR050901">
    <property type="entry name" value="BP-dep_ABC_trans_perm"/>
</dbReference>
<dbReference type="EMBL" id="JAUHQA010000001">
    <property type="protein sequence ID" value="MDN4479676.1"/>
    <property type="molecule type" value="Genomic_DNA"/>
</dbReference>
<dbReference type="Pfam" id="PF00528">
    <property type="entry name" value="BPD_transp_1"/>
    <property type="match status" value="1"/>
</dbReference>
<evidence type="ECO:0000256" key="1">
    <source>
        <dbReference type="ARBA" id="ARBA00004651"/>
    </source>
</evidence>